<dbReference type="EMBL" id="ML120402">
    <property type="protein sequence ID" value="RPA97643.1"/>
    <property type="molecule type" value="Genomic_DNA"/>
</dbReference>
<gene>
    <name evidence="2" type="ORF">L873DRAFT_1100191</name>
</gene>
<dbReference type="Proteomes" id="UP000276215">
    <property type="component" value="Unassembled WGS sequence"/>
</dbReference>
<proteinExistence type="predicted"/>
<dbReference type="AlphaFoldDB" id="A0A3N4JHE6"/>
<name>A0A3N4JHE6_9PEZI</name>
<accession>A0A3N4JHE6</accession>
<evidence type="ECO:0000256" key="1">
    <source>
        <dbReference type="SAM" id="Phobius"/>
    </source>
</evidence>
<protein>
    <submittedName>
        <fullName evidence="2">Uncharacterized protein</fullName>
    </submittedName>
</protein>
<feature type="transmembrane region" description="Helical" evidence="1">
    <location>
        <begin position="29"/>
        <end position="49"/>
    </location>
</feature>
<keyword evidence="1" id="KW-1133">Transmembrane helix</keyword>
<organism evidence="2 3">
    <name type="scientific">Choiromyces venosus 120613-1</name>
    <dbReference type="NCBI Taxonomy" id="1336337"/>
    <lineage>
        <taxon>Eukaryota</taxon>
        <taxon>Fungi</taxon>
        <taxon>Dikarya</taxon>
        <taxon>Ascomycota</taxon>
        <taxon>Pezizomycotina</taxon>
        <taxon>Pezizomycetes</taxon>
        <taxon>Pezizales</taxon>
        <taxon>Tuberaceae</taxon>
        <taxon>Choiromyces</taxon>
    </lineage>
</organism>
<evidence type="ECO:0000313" key="2">
    <source>
        <dbReference type="EMBL" id="RPA97643.1"/>
    </source>
</evidence>
<sequence>MYWYLLSIPGPVDSAQNSGQRGSFRAARFFCTVWYCAIFVLYCTVELLLNSCCRYNWYVVADGRMGFVWRAMPWRHVYSMARWYSGFLVKVGVDG</sequence>
<keyword evidence="1" id="KW-0472">Membrane</keyword>
<reference evidence="2 3" key="1">
    <citation type="journal article" date="2018" name="Nat. Ecol. Evol.">
        <title>Pezizomycetes genomes reveal the molecular basis of ectomycorrhizal truffle lifestyle.</title>
        <authorList>
            <person name="Murat C."/>
            <person name="Payen T."/>
            <person name="Noel B."/>
            <person name="Kuo A."/>
            <person name="Morin E."/>
            <person name="Chen J."/>
            <person name="Kohler A."/>
            <person name="Krizsan K."/>
            <person name="Balestrini R."/>
            <person name="Da Silva C."/>
            <person name="Montanini B."/>
            <person name="Hainaut M."/>
            <person name="Levati E."/>
            <person name="Barry K.W."/>
            <person name="Belfiori B."/>
            <person name="Cichocki N."/>
            <person name="Clum A."/>
            <person name="Dockter R.B."/>
            <person name="Fauchery L."/>
            <person name="Guy J."/>
            <person name="Iotti M."/>
            <person name="Le Tacon F."/>
            <person name="Lindquist E.A."/>
            <person name="Lipzen A."/>
            <person name="Malagnac F."/>
            <person name="Mello A."/>
            <person name="Molinier V."/>
            <person name="Miyauchi S."/>
            <person name="Poulain J."/>
            <person name="Riccioni C."/>
            <person name="Rubini A."/>
            <person name="Sitrit Y."/>
            <person name="Splivallo R."/>
            <person name="Traeger S."/>
            <person name="Wang M."/>
            <person name="Zifcakova L."/>
            <person name="Wipf D."/>
            <person name="Zambonelli A."/>
            <person name="Paolocci F."/>
            <person name="Nowrousian M."/>
            <person name="Ottonello S."/>
            <person name="Baldrian P."/>
            <person name="Spatafora J.W."/>
            <person name="Henrissat B."/>
            <person name="Nagy L.G."/>
            <person name="Aury J.M."/>
            <person name="Wincker P."/>
            <person name="Grigoriev I.V."/>
            <person name="Bonfante P."/>
            <person name="Martin F.M."/>
        </authorList>
    </citation>
    <scope>NUCLEOTIDE SEQUENCE [LARGE SCALE GENOMIC DNA]</scope>
    <source>
        <strain evidence="2 3">120613-1</strain>
    </source>
</reference>
<keyword evidence="3" id="KW-1185">Reference proteome</keyword>
<keyword evidence="1" id="KW-0812">Transmembrane</keyword>
<evidence type="ECO:0000313" key="3">
    <source>
        <dbReference type="Proteomes" id="UP000276215"/>
    </source>
</evidence>